<evidence type="ECO:0000256" key="2">
    <source>
        <dbReference type="ARBA" id="ARBA00022475"/>
    </source>
</evidence>
<organism evidence="7 8">
    <name type="scientific">Thermanaeromonas toyohensis ToBE</name>
    <dbReference type="NCBI Taxonomy" id="698762"/>
    <lineage>
        <taxon>Bacteria</taxon>
        <taxon>Bacillati</taxon>
        <taxon>Bacillota</taxon>
        <taxon>Clostridia</taxon>
        <taxon>Neomoorellales</taxon>
        <taxon>Neomoorellaceae</taxon>
        <taxon>Thermanaeromonas</taxon>
    </lineage>
</organism>
<evidence type="ECO:0000256" key="6">
    <source>
        <dbReference type="SAM" id="Phobius"/>
    </source>
</evidence>
<dbReference type="OrthoDB" id="9789927at2"/>
<evidence type="ECO:0000256" key="4">
    <source>
        <dbReference type="ARBA" id="ARBA00022989"/>
    </source>
</evidence>
<accession>A0A1W1VRJ4</accession>
<keyword evidence="8" id="KW-1185">Reference proteome</keyword>
<protein>
    <submittedName>
        <fullName evidence="7">Amino acid/amide ABC transporter membrane protein 2, HAAT family</fullName>
    </submittedName>
</protein>
<keyword evidence="3 6" id="KW-0812">Transmembrane</keyword>
<evidence type="ECO:0000256" key="5">
    <source>
        <dbReference type="ARBA" id="ARBA00023136"/>
    </source>
</evidence>
<feature type="transmembrane region" description="Helical" evidence="6">
    <location>
        <begin position="165"/>
        <end position="190"/>
    </location>
</feature>
<dbReference type="InterPro" id="IPR001851">
    <property type="entry name" value="ABC_transp_permease"/>
</dbReference>
<feature type="transmembrane region" description="Helical" evidence="6">
    <location>
        <begin position="12"/>
        <end position="32"/>
    </location>
</feature>
<dbReference type="CDD" id="cd06581">
    <property type="entry name" value="TM_PBP1_LivM_like"/>
    <property type="match status" value="1"/>
</dbReference>
<dbReference type="RefSeq" id="WP_084664898.1">
    <property type="nucleotide sequence ID" value="NZ_LT838272.1"/>
</dbReference>
<keyword evidence="2" id="KW-1003">Cell membrane</keyword>
<feature type="transmembrane region" description="Helical" evidence="6">
    <location>
        <begin position="120"/>
        <end position="138"/>
    </location>
</feature>
<evidence type="ECO:0000313" key="7">
    <source>
        <dbReference type="EMBL" id="SMB95544.1"/>
    </source>
</evidence>
<keyword evidence="5 6" id="KW-0472">Membrane</keyword>
<reference evidence="7 8" key="1">
    <citation type="submission" date="2017-04" db="EMBL/GenBank/DDBJ databases">
        <authorList>
            <person name="Afonso C.L."/>
            <person name="Miller P.J."/>
            <person name="Scott M.A."/>
            <person name="Spackman E."/>
            <person name="Goraichik I."/>
            <person name="Dimitrov K.M."/>
            <person name="Suarez D.L."/>
            <person name="Swayne D.E."/>
        </authorList>
    </citation>
    <scope>NUCLEOTIDE SEQUENCE [LARGE SCALE GENOMIC DNA]</scope>
    <source>
        <strain evidence="7 8">ToBE</strain>
    </source>
</reference>
<comment type="subcellular location">
    <subcellularLocation>
        <location evidence="1">Cell membrane</location>
        <topology evidence="1">Multi-pass membrane protein</topology>
    </subcellularLocation>
</comment>
<feature type="transmembrane region" description="Helical" evidence="6">
    <location>
        <begin position="211"/>
        <end position="230"/>
    </location>
</feature>
<proteinExistence type="predicted"/>
<dbReference type="GO" id="GO:0015658">
    <property type="term" value="F:branched-chain amino acid transmembrane transporter activity"/>
    <property type="evidence" value="ECO:0007669"/>
    <property type="project" value="InterPro"/>
</dbReference>
<dbReference type="Proteomes" id="UP000192569">
    <property type="component" value="Chromosome I"/>
</dbReference>
<feature type="transmembrane region" description="Helical" evidence="6">
    <location>
        <begin position="286"/>
        <end position="303"/>
    </location>
</feature>
<gene>
    <name evidence="7" type="ORF">SAMN00808754_1269</name>
</gene>
<dbReference type="PANTHER" id="PTHR30482">
    <property type="entry name" value="HIGH-AFFINITY BRANCHED-CHAIN AMINO ACID TRANSPORT SYSTEM PERMEASE"/>
    <property type="match status" value="1"/>
</dbReference>
<name>A0A1W1VRJ4_9FIRM</name>
<evidence type="ECO:0000256" key="1">
    <source>
        <dbReference type="ARBA" id="ARBA00004651"/>
    </source>
</evidence>
<dbReference type="PANTHER" id="PTHR30482:SF10">
    <property type="entry name" value="HIGH-AFFINITY BRANCHED-CHAIN AMINO ACID TRANSPORT PROTEIN BRAE"/>
    <property type="match status" value="1"/>
</dbReference>
<dbReference type="GO" id="GO:0005886">
    <property type="term" value="C:plasma membrane"/>
    <property type="evidence" value="ECO:0007669"/>
    <property type="project" value="UniProtKB-SubCell"/>
</dbReference>
<evidence type="ECO:0000256" key="3">
    <source>
        <dbReference type="ARBA" id="ARBA00022692"/>
    </source>
</evidence>
<sequence length="338" mass="36389">MVIPILRRPIVLGGLFGALYVVLKLLGLVGLINDYWQRVLDQALITTIGALGLSIIYGFAGQFSLGHAAFYGIGAYTAGVIGKVWGHGNLAYFLLALLAGVLMAGFIAFLLGIPILRLRSDYLGIATLGFGVIVRVAMENSNKLYPPLGGATGMTGIPQVANFDWIFWFAAGTLVLVCNLVTSSYGRAWLSIREDEIAADALGIDTTRYKILAFVLGCALAGLAGGLYAYRYPYLHPSSFDFLKSFDFLLIVVLGGLGSISGTVVTAIAWVFLLEGLRIVLGQAFVDWRGIIYALILIVTILLRPQGLFSGKEWRLLFPSLSQDRTLGKEGKHASFGG</sequence>
<dbReference type="STRING" id="698762.SAMN00808754_1269"/>
<dbReference type="Pfam" id="PF02653">
    <property type="entry name" value="BPD_transp_2"/>
    <property type="match status" value="1"/>
</dbReference>
<feature type="transmembrane region" description="Helical" evidence="6">
    <location>
        <begin position="250"/>
        <end position="274"/>
    </location>
</feature>
<dbReference type="EMBL" id="LT838272">
    <property type="protein sequence ID" value="SMB95544.1"/>
    <property type="molecule type" value="Genomic_DNA"/>
</dbReference>
<dbReference type="AlphaFoldDB" id="A0A1W1VRJ4"/>
<feature type="transmembrane region" description="Helical" evidence="6">
    <location>
        <begin position="44"/>
        <end position="61"/>
    </location>
</feature>
<dbReference type="InterPro" id="IPR043428">
    <property type="entry name" value="LivM-like"/>
</dbReference>
<keyword evidence="4 6" id="KW-1133">Transmembrane helix</keyword>
<feature type="transmembrane region" description="Helical" evidence="6">
    <location>
        <begin position="91"/>
        <end position="113"/>
    </location>
</feature>
<evidence type="ECO:0000313" key="8">
    <source>
        <dbReference type="Proteomes" id="UP000192569"/>
    </source>
</evidence>